<feature type="compositionally biased region" description="Polar residues" evidence="1">
    <location>
        <begin position="35"/>
        <end position="53"/>
    </location>
</feature>
<organism evidence="2 3">
    <name type="scientific">Apiospora saccharicola</name>
    <dbReference type="NCBI Taxonomy" id="335842"/>
    <lineage>
        <taxon>Eukaryota</taxon>
        <taxon>Fungi</taxon>
        <taxon>Dikarya</taxon>
        <taxon>Ascomycota</taxon>
        <taxon>Pezizomycotina</taxon>
        <taxon>Sordariomycetes</taxon>
        <taxon>Xylariomycetidae</taxon>
        <taxon>Amphisphaeriales</taxon>
        <taxon>Apiosporaceae</taxon>
        <taxon>Apiospora</taxon>
    </lineage>
</organism>
<reference evidence="2 3" key="1">
    <citation type="submission" date="2023-01" db="EMBL/GenBank/DDBJ databases">
        <title>Analysis of 21 Apiospora genomes using comparative genomics revels a genus with tremendous synthesis potential of carbohydrate active enzymes and secondary metabolites.</title>
        <authorList>
            <person name="Sorensen T."/>
        </authorList>
    </citation>
    <scope>NUCLEOTIDE SEQUENCE [LARGE SCALE GENOMIC DNA]</scope>
    <source>
        <strain evidence="2 3">CBS 83171</strain>
    </source>
</reference>
<accession>A0ABR1W296</accession>
<dbReference type="EMBL" id="JAQQWM010000002">
    <property type="protein sequence ID" value="KAK8077605.1"/>
    <property type="molecule type" value="Genomic_DNA"/>
</dbReference>
<gene>
    <name evidence="2" type="ORF">PG996_003775</name>
</gene>
<feature type="region of interest" description="Disordered" evidence="1">
    <location>
        <begin position="1"/>
        <end position="81"/>
    </location>
</feature>
<sequence>MASPRRVLVPSGLKRELQHNSDDTLSRLDSKPDQENQSTVQESMSGPATSFSKSPVHGPSTAMKPDGTPRAEVVPTQSPEEERRANILWECFDDLEKVNDEIHNFELWVKGCSSWTDERRRWTEGHHRSLLQRRGHWNGKLDDATNDYWAI</sequence>
<evidence type="ECO:0000313" key="2">
    <source>
        <dbReference type="EMBL" id="KAK8077605.1"/>
    </source>
</evidence>
<feature type="compositionally biased region" description="Basic and acidic residues" evidence="1">
    <location>
        <begin position="13"/>
        <end position="34"/>
    </location>
</feature>
<keyword evidence="3" id="KW-1185">Reference proteome</keyword>
<dbReference type="Proteomes" id="UP001446871">
    <property type="component" value="Unassembled WGS sequence"/>
</dbReference>
<evidence type="ECO:0000256" key="1">
    <source>
        <dbReference type="SAM" id="MobiDB-lite"/>
    </source>
</evidence>
<proteinExistence type="predicted"/>
<evidence type="ECO:0000313" key="3">
    <source>
        <dbReference type="Proteomes" id="UP001446871"/>
    </source>
</evidence>
<comment type="caution">
    <text evidence="2">The sequence shown here is derived from an EMBL/GenBank/DDBJ whole genome shotgun (WGS) entry which is preliminary data.</text>
</comment>
<protein>
    <submittedName>
        <fullName evidence="2">Uncharacterized protein</fullName>
    </submittedName>
</protein>
<name>A0ABR1W296_9PEZI</name>